<dbReference type="InterPro" id="IPR010982">
    <property type="entry name" value="Lambda_DNA-bd_dom_sf"/>
</dbReference>
<reference evidence="2 3" key="1">
    <citation type="submission" date="2019-11" db="EMBL/GenBank/DDBJ databases">
        <title>Whole Genome Sequencing and Comparative Genomic Analyses of Lysinibacillus pakistanensis LZH-9, a Halotolerant Strain with Excellent COD Removal Capability.</title>
        <authorList>
            <person name="Zhou H."/>
        </authorList>
    </citation>
    <scope>NUCLEOTIDE SEQUENCE [LARGE SCALE GENOMIC DNA]</scope>
    <source>
        <strain evidence="2 3">LZH-9</strain>
    </source>
</reference>
<accession>A0ABX6D9B9</accession>
<dbReference type="SUPFAM" id="SSF47413">
    <property type="entry name" value="lambda repressor-like DNA-binding domains"/>
    <property type="match status" value="1"/>
</dbReference>
<dbReference type="SMART" id="SM00530">
    <property type="entry name" value="HTH_XRE"/>
    <property type="match status" value="1"/>
</dbReference>
<evidence type="ECO:0000259" key="1">
    <source>
        <dbReference type="PROSITE" id="PS50943"/>
    </source>
</evidence>
<evidence type="ECO:0000313" key="3">
    <source>
        <dbReference type="Proteomes" id="UP000373269"/>
    </source>
</evidence>
<proteinExistence type="predicted"/>
<dbReference type="Gene3D" id="1.10.260.40">
    <property type="entry name" value="lambda repressor-like DNA-binding domains"/>
    <property type="match status" value="1"/>
</dbReference>
<dbReference type="PANTHER" id="PTHR37301:SF1">
    <property type="entry name" value="DNA-BINDING PROTEIN"/>
    <property type="match status" value="1"/>
</dbReference>
<feature type="domain" description="HTH cro/C1-type" evidence="1">
    <location>
        <begin position="7"/>
        <end position="62"/>
    </location>
</feature>
<keyword evidence="3" id="KW-1185">Reference proteome</keyword>
<dbReference type="PANTHER" id="PTHR37301">
    <property type="entry name" value="DNA-BINDING PROTEIN-RELATED"/>
    <property type="match status" value="1"/>
</dbReference>
<evidence type="ECO:0000313" key="2">
    <source>
        <dbReference type="EMBL" id="QGG51167.1"/>
    </source>
</evidence>
<dbReference type="CDD" id="cd00093">
    <property type="entry name" value="HTH_XRE"/>
    <property type="match status" value="1"/>
</dbReference>
<gene>
    <name evidence="2" type="ORF">GDS87_09415</name>
</gene>
<sequence>MTIIIRLDRMLADRKMQLSELAEKVDVSIVNLSNLKTGKVRAVRFSTLNAICKALGCQPGDILEYIEDEES</sequence>
<dbReference type="InterPro" id="IPR001387">
    <property type="entry name" value="Cro/C1-type_HTH"/>
</dbReference>
<dbReference type="Pfam" id="PF13443">
    <property type="entry name" value="HTH_26"/>
    <property type="match status" value="1"/>
</dbReference>
<protein>
    <submittedName>
        <fullName evidence="2">Helix-turn-helix domain-containing protein</fullName>
    </submittedName>
</protein>
<organism evidence="2 3">
    <name type="scientific">Lysinibacillus pakistanensis</name>
    <dbReference type="NCBI Taxonomy" id="759811"/>
    <lineage>
        <taxon>Bacteria</taxon>
        <taxon>Bacillati</taxon>
        <taxon>Bacillota</taxon>
        <taxon>Bacilli</taxon>
        <taxon>Bacillales</taxon>
        <taxon>Bacillaceae</taxon>
        <taxon>Lysinibacillus</taxon>
    </lineage>
</organism>
<dbReference type="PROSITE" id="PS50943">
    <property type="entry name" value="HTH_CROC1"/>
    <property type="match status" value="1"/>
</dbReference>
<dbReference type="Proteomes" id="UP000373269">
    <property type="component" value="Chromosome"/>
</dbReference>
<name>A0ABX6D9B9_9BACI</name>
<dbReference type="EMBL" id="CP045835">
    <property type="protein sequence ID" value="QGG51167.1"/>
    <property type="molecule type" value="Genomic_DNA"/>
</dbReference>
<dbReference type="RefSeq" id="WP_054771800.1">
    <property type="nucleotide sequence ID" value="NZ_CP045835.1"/>
</dbReference>